<name>A0A364L2J8_TALAM</name>
<dbReference type="EMBL" id="MIKG01000011">
    <property type="protein sequence ID" value="RAO70028.1"/>
    <property type="molecule type" value="Genomic_DNA"/>
</dbReference>
<dbReference type="PANTHER" id="PTHR39596:SF2">
    <property type="entry name" value="HET DOMAIN PROTEIN (AFU_ORTHOLOGUE AFUA_1G17550)-RELATED"/>
    <property type="match status" value="1"/>
</dbReference>
<dbReference type="Proteomes" id="UP000249363">
    <property type="component" value="Unassembled WGS sequence"/>
</dbReference>
<evidence type="ECO:0000259" key="1">
    <source>
        <dbReference type="Pfam" id="PF06985"/>
    </source>
</evidence>
<dbReference type="STRING" id="1196081.A0A364L2J8"/>
<organism evidence="2 3">
    <name type="scientific">Talaromyces amestolkiae</name>
    <dbReference type="NCBI Taxonomy" id="1196081"/>
    <lineage>
        <taxon>Eukaryota</taxon>
        <taxon>Fungi</taxon>
        <taxon>Dikarya</taxon>
        <taxon>Ascomycota</taxon>
        <taxon>Pezizomycotina</taxon>
        <taxon>Eurotiomycetes</taxon>
        <taxon>Eurotiomycetidae</taxon>
        <taxon>Eurotiales</taxon>
        <taxon>Trichocomaceae</taxon>
        <taxon>Talaromyces</taxon>
        <taxon>Talaromyces sect. Talaromyces</taxon>
    </lineage>
</organism>
<dbReference type="OrthoDB" id="4227581at2759"/>
<sequence>MDHLPAVSRRSEAIPYLGKEGYEYSHEGFYLFPDKHGQSIRALLRGDAPRLLSQRARESFFQAWLYFGLLDEFAKIDGGVCVENFYDNDELSGAIFHTTSLLEYLQDWLHGTKYLQESVARPRQMRAAIVLKDARMIICERIANAAPGSGWWINPLLATSFMILGETLSWALQQLEISVGGAPIIGWTGHFDNGGWGPSSFVLARLREQGWCPYSISMLRGMLKDNVSGLYYATTYPTSPDQRLGLDHSHCTDKFCSARIPSAGAYRMRHVTTDCTCSFIEPDVTDVVRVLDSDQIPVLCYMGSFESGTARLQVQPFKQGMKYIVVSHVWADGLGNPDGNGMVTCQIQRLTQLAGELLQMAHSTVFFWIDTLLIPVGPHLKEARKRAIRKMHEVYSRAYKTIVLDGDLMEHRVGQDYVETAMRITISGWMQRLWTLQEGVMSRSIYFLFQNGLQDIEDLDINYPTAAARSSVAGAARAFYSNLLRPHNLVDHVDTKRIGAMWKAMQWRQTSKPSDETMAIARILDVDPMELVDRNDEEKMTVLLRCLPEIPPAFIFLPGKRLNIKGFRWAPATWMGGWKIDFPDPLGLSSKPMIFPRGYDIVHAPSVLTEGGFMVRYPGYRLQTTSLIGATESFRDDPISTSRLCSFRSFVFPSSDSLHEWYQVTPVSSNEAEDYFHKLNNRLMDECLDLLEDFPHFSNGRTKLEKARDLGDHSLDTVGLAIILCRPNPGVTPEIALLVETDKLPDPLGKLGPKEVASQNTAIKCSSVMRVWIRLLTHQDHAQLDQLKEAFRVTPREVPFLGEEIKEDQLWVID</sequence>
<dbReference type="Pfam" id="PF06985">
    <property type="entry name" value="HET"/>
    <property type="match status" value="1"/>
</dbReference>
<dbReference type="RefSeq" id="XP_040734544.1">
    <property type="nucleotide sequence ID" value="XM_040878583.1"/>
</dbReference>
<protein>
    <recommendedName>
        <fullName evidence="1">Heterokaryon incompatibility domain-containing protein</fullName>
    </recommendedName>
</protein>
<accession>A0A364L2J8</accession>
<gene>
    <name evidence="2" type="ORF">BHQ10_006040</name>
</gene>
<dbReference type="AlphaFoldDB" id="A0A364L2J8"/>
<feature type="domain" description="Heterokaryon incompatibility" evidence="1">
    <location>
        <begin position="323"/>
        <end position="407"/>
    </location>
</feature>
<reference evidence="2 3" key="1">
    <citation type="journal article" date="2017" name="Biotechnol. Biofuels">
        <title>Differential beta-glucosidase expression as a function of carbon source availability in Talaromyces amestolkiae: a genomic and proteomic approach.</title>
        <authorList>
            <person name="de Eugenio L.I."/>
            <person name="Mendez-Liter J.A."/>
            <person name="Nieto-Dominguez M."/>
            <person name="Alonso L."/>
            <person name="Gil-Munoz J."/>
            <person name="Barriuso J."/>
            <person name="Prieto A."/>
            <person name="Martinez M.J."/>
        </authorList>
    </citation>
    <scope>NUCLEOTIDE SEQUENCE [LARGE SCALE GENOMIC DNA]</scope>
    <source>
        <strain evidence="2 3">CIB</strain>
    </source>
</reference>
<proteinExistence type="predicted"/>
<dbReference type="InterPro" id="IPR010730">
    <property type="entry name" value="HET"/>
</dbReference>
<keyword evidence="3" id="KW-1185">Reference proteome</keyword>
<evidence type="ECO:0000313" key="3">
    <source>
        <dbReference type="Proteomes" id="UP000249363"/>
    </source>
</evidence>
<comment type="caution">
    <text evidence="2">The sequence shown here is derived from an EMBL/GenBank/DDBJ whole genome shotgun (WGS) entry which is preliminary data.</text>
</comment>
<dbReference type="PANTHER" id="PTHR39596">
    <property type="match status" value="1"/>
</dbReference>
<dbReference type="GeneID" id="63795256"/>
<evidence type="ECO:0000313" key="2">
    <source>
        <dbReference type="EMBL" id="RAO70028.1"/>
    </source>
</evidence>